<accession>A0A6L2L5M3</accession>
<proteinExistence type="predicted"/>
<dbReference type="EMBL" id="BKCJ010003520">
    <property type="protein sequence ID" value="GEU55585.1"/>
    <property type="molecule type" value="Genomic_DNA"/>
</dbReference>
<feature type="compositionally biased region" description="Basic and acidic residues" evidence="1">
    <location>
        <begin position="166"/>
        <end position="177"/>
    </location>
</feature>
<dbReference type="AlphaFoldDB" id="A0A6L2L5M3"/>
<gene>
    <name evidence="2" type="ORF">Tci_027563</name>
</gene>
<comment type="caution">
    <text evidence="2">The sequence shown here is derived from an EMBL/GenBank/DDBJ whole genome shotgun (WGS) entry which is preliminary data.</text>
</comment>
<organism evidence="2">
    <name type="scientific">Tanacetum cinerariifolium</name>
    <name type="common">Dalmatian daisy</name>
    <name type="synonym">Chrysanthemum cinerariifolium</name>
    <dbReference type="NCBI Taxonomy" id="118510"/>
    <lineage>
        <taxon>Eukaryota</taxon>
        <taxon>Viridiplantae</taxon>
        <taxon>Streptophyta</taxon>
        <taxon>Embryophyta</taxon>
        <taxon>Tracheophyta</taxon>
        <taxon>Spermatophyta</taxon>
        <taxon>Magnoliopsida</taxon>
        <taxon>eudicotyledons</taxon>
        <taxon>Gunneridae</taxon>
        <taxon>Pentapetalae</taxon>
        <taxon>asterids</taxon>
        <taxon>campanulids</taxon>
        <taxon>Asterales</taxon>
        <taxon>Asteraceae</taxon>
        <taxon>Asteroideae</taxon>
        <taxon>Anthemideae</taxon>
        <taxon>Anthemidinae</taxon>
        <taxon>Tanacetum</taxon>
    </lineage>
</organism>
<feature type="compositionally biased region" description="Pro residues" evidence="1">
    <location>
        <begin position="182"/>
        <end position="195"/>
    </location>
</feature>
<feature type="region of interest" description="Disordered" evidence="1">
    <location>
        <begin position="153"/>
        <end position="206"/>
    </location>
</feature>
<evidence type="ECO:0000313" key="2">
    <source>
        <dbReference type="EMBL" id="GEU55585.1"/>
    </source>
</evidence>
<name>A0A6L2L5M3_TANCI</name>
<evidence type="ECO:0000256" key="1">
    <source>
        <dbReference type="SAM" id="MobiDB-lite"/>
    </source>
</evidence>
<protein>
    <recommendedName>
        <fullName evidence="3">Xylulose kinase-1</fullName>
    </recommendedName>
</protein>
<reference evidence="2" key="1">
    <citation type="journal article" date="2019" name="Sci. Rep.">
        <title>Draft genome of Tanacetum cinerariifolium, the natural source of mosquito coil.</title>
        <authorList>
            <person name="Yamashiro T."/>
            <person name="Shiraishi A."/>
            <person name="Satake H."/>
            <person name="Nakayama K."/>
        </authorList>
    </citation>
    <scope>NUCLEOTIDE SEQUENCE</scope>
</reference>
<evidence type="ECO:0008006" key="3">
    <source>
        <dbReference type="Google" id="ProtNLM"/>
    </source>
</evidence>
<sequence>MVSYLTKSDASEGFTQVIDFLNRSYIKYALTINPDIYVSCIKKFWNTVVIKQVNDVTRLQAPVDKKKVVIKEAAIRESLSAKRTSWNEFSSAMASAVICLSTGDFSTHTTKYTSAALTQKVFANMRRVGKEFSGVETPLFEGMIVGQMIKEGGAEEEHVEDVTAAQRDDTTAHRDDAQEPSIPSPTLPTPPPQPPQDLSSTSQLKRRVKKLEKENKVKVLKLQRLKKVGTSQRIDRSKDTVMDDASNQERIIDDLDKDDVVALMDDKDEDKKEEEAKEVVDVVTTAKLITEVFTAASETVTAASAIISAAEPQVTAATITDALSKDKGKGIIVEEPKPLKKKQQVEMDEEYARKLHAELNKDIEWDVAIDHTKEQMEEEEEESRAL</sequence>